<feature type="non-terminal residue" evidence="2">
    <location>
        <position position="1"/>
    </location>
</feature>
<dbReference type="AlphaFoldDB" id="A0A7J6QPD3"/>
<comment type="caution">
    <text evidence="2">The sequence shown here is derived from an EMBL/GenBank/DDBJ whole genome shotgun (WGS) entry which is preliminary data.</text>
</comment>
<name>A0A7J6QPD3_PEROL</name>
<keyword evidence="3" id="KW-1185">Reference proteome</keyword>
<dbReference type="Proteomes" id="UP000553632">
    <property type="component" value="Unassembled WGS sequence"/>
</dbReference>
<sequence>PNKIQLCLTTVESDSDGSLVVGLFFLVVIELDMSNSTASFAGDLFTSLSEGELASILRAYATSGPDVGNLLQFVNSTRPDLLEPEDPAGYIRYSILVVLAILTSTTVLVALIVVFGTH</sequence>
<keyword evidence="1" id="KW-0472">Membrane</keyword>
<organism evidence="2 3">
    <name type="scientific">Perkinsus olseni</name>
    <name type="common">Perkinsus atlanticus</name>
    <dbReference type="NCBI Taxonomy" id="32597"/>
    <lineage>
        <taxon>Eukaryota</taxon>
        <taxon>Sar</taxon>
        <taxon>Alveolata</taxon>
        <taxon>Perkinsozoa</taxon>
        <taxon>Perkinsea</taxon>
        <taxon>Perkinsida</taxon>
        <taxon>Perkinsidae</taxon>
        <taxon>Perkinsus</taxon>
    </lineage>
</organism>
<evidence type="ECO:0000256" key="1">
    <source>
        <dbReference type="SAM" id="Phobius"/>
    </source>
</evidence>
<keyword evidence="1" id="KW-1133">Transmembrane helix</keyword>
<dbReference type="EMBL" id="JABANO010031586">
    <property type="protein sequence ID" value="KAF4710021.1"/>
    <property type="molecule type" value="Genomic_DNA"/>
</dbReference>
<accession>A0A7J6QPD3</accession>
<proteinExistence type="predicted"/>
<feature type="non-terminal residue" evidence="2">
    <location>
        <position position="118"/>
    </location>
</feature>
<evidence type="ECO:0000313" key="3">
    <source>
        <dbReference type="Proteomes" id="UP000553632"/>
    </source>
</evidence>
<keyword evidence="1" id="KW-0812">Transmembrane</keyword>
<gene>
    <name evidence="2" type="ORF">FOZ63_011067</name>
</gene>
<protein>
    <submittedName>
        <fullName evidence="2">Uncharacterized protein</fullName>
    </submittedName>
</protein>
<reference evidence="2 3" key="1">
    <citation type="submission" date="2020-04" db="EMBL/GenBank/DDBJ databases">
        <title>Perkinsus olseni comparative genomics.</title>
        <authorList>
            <person name="Bogema D.R."/>
        </authorList>
    </citation>
    <scope>NUCLEOTIDE SEQUENCE [LARGE SCALE GENOMIC DNA]</scope>
    <source>
        <strain evidence="2 3">ATCC PRA-207</strain>
    </source>
</reference>
<feature type="transmembrane region" description="Helical" evidence="1">
    <location>
        <begin position="90"/>
        <end position="115"/>
    </location>
</feature>
<evidence type="ECO:0000313" key="2">
    <source>
        <dbReference type="EMBL" id="KAF4710021.1"/>
    </source>
</evidence>